<dbReference type="EMBL" id="JBDFQZ010000010">
    <property type="protein sequence ID" value="KAK9684160.1"/>
    <property type="molecule type" value="Genomic_DNA"/>
</dbReference>
<evidence type="ECO:0000313" key="3">
    <source>
        <dbReference type="Proteomes" id="UP001443914"/>
    </source>
</evidence>
<reference evidence="2" key="1">
    <citation type="submission" date="2024-03" db="EMBL/GenBank/DDBJ databases">
        <title>WGS assembly of Saponaria officinalis var. Norfolk2.</title>
        <authorList>
            <person name="Jenkins J."/>
            <person name="Shu S."/>
            <person name="Grimwood J."/>
            <person name="Barry K."/>
            <person name="Goodstein D."/>
            <person name="Schmutz J."/>
            <person name="Leebens-Mack J."/>
            <person name="Osbourn A."/>
        </authorList>
    </citation>
    <scope>NUCLEOTIDE SEQUENCE [LARGE SCALE GENOMIC DNA]</scope>
    <source>
        <strain evidence="2">JIC</strain>
    </source>
</reference>
<evidence type="ECO:0000256" key="1">
    <source>
        <dbReference type="SAM" id="Phobius"/>
    </source>
</evidence>
<accession>A0AAW1I6E7</accession>
<organism evidence="2 3">
    <name type="scientific">Saponaria officinalis</name>
    <name type="common">Common soapwort</name>
    <name type="synonym">Lychnis saponaria</name>
    <dbReference type="NCBI Taxonomy" id="3572"/>
    <lineage>
        <taxon>Eukaryota</taxon>
        <taxon>Viridiplantae</taxon>
        <taxon>Streptophyta</taxon>
        <taxon>Embryophyta</taxon>
        <taxon>Tracheophyta</taxon>
        <taxon>Spermatophyta</taxon>
        <taxon>Magnoliopsida</taxon>
        <taxon>eudicotyledons</taxon>
        <taxon>Gunneridae</taxon>
        <taxon>Pentapetalae</taxon>
        <taxon>Caryophyllales</taxon>
        <taxon>Caryophyllaceae</taxon>
        <taxon>Caryophylleae</taxon>
        <taxon>Saponaria</taxon>
    </lineage>
</organism>
<evidence type="ECO:0000313" key="2">
    <source>
        <dbReference type="EMBL" id="KAK9684160.1"/>
    </source>
</evidence>
<comment type="caution">
    <text evidence="2">The sequence shown here is derived from an EMBL/GenBank/DDBJ whole genome shotgun (WGS) entry which is preliminary data.</text>
</comment>
<name>A0AAW1I6E7_SAPOF</name>
<keyword evidence="1" id="KW-0472">Membrane</keyword>
<dbReference type="AlphaFoldDB" id="A0AAW1I6E7"/>
<keyword evidence="1" id="KW-0812">Transmembrane</keyword>
<protein>
    <submittedName>
        <fullName evidence="2">Uncharacterized protein</fullName>
    </submittedName>
</protein>
<proteinExistence type="predicted"/>
<gene>
    <name evidence="2" type="ORF">RND81_10G190500</name>
</gene>
<keyword evidence="3" id="KW-1185">Reference proteome</keyword>
<dbReference type="Proteomes" id="UP001443914">
    <property type="component" value="Unassembled WGS sequence"/>
</dbReference>
<feature type="transmembrane region" description="Helical" evidence="1">
    <location>
        <begin position="63"/>
        <end position="86"/>
    </location>
</feature>
<keyword evidence="1" id="KW-1133">Transmembrane helix</keyword>
<sequence length="102" mass="11507">MGCKCGFRPIFCRSKYLAHHPPSSPSSEARLWKTTAISVGAPYIYMCLSSINRITGSQFDATFYSVFCCCCLLLLMSQRIVVLVPLKYGCIQQRCQVQKKVK</sequence>